<sequence>MARQKSSDLKDFQQFYIQEVEPLLNKEPKYIRLDGGTTGSSRKVFGHFSYLGRRWKVDEDTHIEKLKIAYERSLKDVAPFHISRTKGGENYCLVLDEKSTVKKMMYIYEI</sequence>
<comment type="caution">
    <text evidence="1">The sequence shown here is derived from an EMBL/GenBank/DDBJ whole genome shotgun (WGS) entry which is preliminary data.</text>
</comment>
<evidence type="ECO:0000313" key="1">
    <source>
        <dbReference type="EMBL" id="KEQ28286.1"/>
    </source>
</evidence>
<dbReference type="AlphaFoldDB" id="A0A081PC63"/>
<keyword evidence="2" id="KW-1185">Reference proteome</keyword>
<proteinExistence type="predicted"/>
<dbReference type="OrthoDB" id="765072at2"/>
<reference evidence="1 2" key="1">
    <citation type="journal article" date="1992" name="Int. J. Syst. Bacteriol.">
        <title>Sphingobacterium antarcticus sp. nov. a Psychrotrophic Bacterium from the Soils of Schirmacher Oasis, Antarctica.</title>
        <authorList>
            <person name="Shivaji S."/>
            <person name="Ray M.K."/>
            <person name="Rao N.S."/>
            <person name="Saiserr L."/>
            <person name="Jagannadham M.V."/>
            <person name="Kumar G.S."/>
            <person name="Reddy G."/>
            <person name="Bhargava P.M."/>
        </authorList>
    </citation>
    <scope>NUCLEOTIDE SEQUENCE [LARGE SCALE GENOMIC DNA]</scope>
    <source>
        <strain evidence="1 2">4BY</strain>
    </source>
</reference>
<organism evidence="1 2">
    <name type="scientific">Pedobacter antarcticus 4BY</name>
    <dbReference type="NCBI Taxonomy" id="1358423"/>
    <lineage>
        <taxon>Bacteria</taxon>
        <taxon>Pseudomonadati</taxon>
        <taxon>Bacteroidota</taxon>
        <taxon>Sphingobacteriia</taxon>
        <taxon>Sphingobacteriales</taxon>
        <taxon>Sphingobacteriaceae</taxon>
        <taxon>Pedobacter</taxon>
    </lineage>
</organism>
<evidence type="ECO:0000313" key="2">
    <source>
        <dbReference type="Proteomes" id="UP000028007"/>
    </source>
</evidence>
<dbReference type="Proteomes" id="UP000028007">
    <property type="component" value="Unassembled WGS sequence"/>
</dbReference>
<protein>
    <submittedName>
        <fullName evidence="1">Uncharacterized protein</fullName>
    </submittedName>
</protein>
<accession>A0A081PC63</accession>
<dbReference type="RefSeq" id="WP_037444967.1">
    <property type="nucleotide sequence ID" value="NZ_JNFF01000117.1"/>
</dbReference>
<gene>
    <name evidence="1" type="ORF">N180_01235</name>
</gene>
<name>A0A081PC63_9SPHI</name>
<dbReference type="EMBL" id="JNFF01000117">
    <property type="protein sequence ID" value="KEQ28286.1"/>
    <property type="molecule type" value="Genomic_DNA"/>
</dbReference>